<keyword evidence="1" id="KW-0238">DNA-binding</keyword>
<dbReference type="eggNOG" id="COG2002">
    <property type="taxonomic scope" value="Bacteria"/>
</dbReference>
<dbReference type="InterPro" id="IPR007159">
    <property type="entry name" value="SpoVT-AbrB_dom"/>
</dbReference>
<reference evidence="3 4" key="1">
    <citation type="journal article" date="2013" name="Genome Announc.">
        <title>Draft Genome Sequence of Sphingobium lactosutens Strain DS20T, Isolated from a Hexachlorocyclohexane Dumpsite.</title>
        <authorList>
            <person name="Kumar R."/>
            <person name="Dwivedi V."/>
            <person name="Negi V."/>
            <person name="Khurana J.P."/>
            <person name="Lal R."/>
        </authorList>
    </citation>
    <scope>NUCLEOTIDE SEQUENCE [LARGE SCALE GENOMIC DNA]</scope>
    <source>
        <strain evidence="3 4">DS20</strain>
    </source>
</reference>
<organism evidence="3 4">
    <name type="scientific">Sphingobium lactosutens DS20</name>
    <dbReference type="NCBI Taxonomy" id="1331060"/>
    <lineage>
        <taxon>Bacteria</taxon>
        <taxon>Pseudomonadati</taxon>
        <taxon>Pseudomonadota</taxon>
        <taxon>Alphaproteobacteria</taxon>
        <taxon>Sphingomonadales</taxon>
        <taxon>Sphingomonadaceae</taxon>
        <taxon>Sphingobium</taxon>
    </lineage>
</organism>
<comment type="caution">
    <text evidence="3">The sequence shown here is derived from an EMBL/GenBank/DDBJ whole genome shotgun (WGS) entry which is preliminary data.</text>
</comment>
<dbReference type="Proteomes" id="UP000015531">
    <property type="component" value="Unassembled WGS sequence"/>
</dbReference>
<gene>
    <name evidence="3" type="ORF">RLDS_11960</name>
</gene>
<evidence type="ECO:0000313" key="4">
    <source>
        <dbReference type="Proteomes" id="UP000015531"/>
    </source>
</evidence>
<name>T0HPE4_9SPHN</name>
<dbReference type="Pfam" id="PF04014">
    <property type="entry name" value="MazE_antitoxin"/>
    <property type="match status" value="1"/>
</dbReference>
<dbReference type="EMBL" id="ATDP01000089">
    <property type="protein sequence ID" value="EQB14877.1"/>
    <property type="molecule type" value="Genomic_DNA"/>
</dbReference>
<feature type="domain" description="SpoVT-AbrB" evidence="2">
    <location>
        <begin position="115"/>
        <end position="160"/>
    </location>
</feature>
<dbReference type="PROSITE" id="PS51740">
    <property type="entry name" value="SPOVT_ABRB"/>
    <property type="match status" value="1"/>
</dbReference>
<dbReference type="InterPro" id="IPR036390">
    <property type="entry name" value="WH_DNA-bd_sf"/>
</dbReference>
<evidence type="ECO:0000256" key="1">
    <source>
        <dbReference type="PROSITE-ProRule" id="PRU01076"/>
    </source>
</evidence>
<evidence type="ECO:0000259" key="2">
    <source>
        <dbReference type="PROSITE" id="PS51740"/>
    </source>
</evidence>
<dbReference type="InterPro" id="IPR036388">
    <property type="entry name" value="WH-like_DNA-bd_sf"/>
</dbReference>
<dbReference type="SUPFAM" id="SSF89447">
    <property type="entry name" value="AbrB/MazE/MraZ-like"/>
    <property type="match status" value="1"/>
</dbReference>
<dbReference type="GO" id="GO:0003677">
    <property type="term" value="F:DNA binding"/>
    <property type="evidence" value="ECO:0007669"/>
    <property type="project" value="UniProtKB-UniRule"/>
</dbReference>
<dbReference type="Gene3D" id="2.10.260.10">
    <property type="match status" value="1"/>
</dbReference>
<dbReference type="SMART" id="SM00966">
    <property type="entry name" value="SpoVT_AbrB"/>
    <property type="match status" value="1"/>
</dbReference>
<evidence type="ECO:0000313" key="3">
    <source>
        <dbReference type="EMBL" id="EQB14877.1"/>
    </source>
</evidence>
<dbReference type="SUPFAM" id="SSF46785">
    <property type="entry name" value="Winged helix' DNA-binding domain"/>
    <property type="match status" value="1"/>
</dbReference>
<dbReference type="InterPro" id="IPR037914">
    <property type="entry name" value="SpoVT-AbrB_sf"/>
</dbReference>
<dbReference type="PATRIC" id="fig|1331060.3.peg.2268"/>
<sequence length="194" mass="21712">MWSLLQIYLAEIEGERIYQACHSTDYASSTAHRRSTKLEELGALVRRDDPTDGRCTDLKLRRSTKDALEQAVDVMISHYLAFGGQVFQSGHLIHDAEMQYHFSVGTDDRVDGMAILRGKVIAGGRVALPADFRRSLGLQNGDTVLFELNGDEVRIRPARSALRRVQERLRAFAPSDGLVSDELIAERRAEAARD</sequence>
<dbReference type="AlphaFoldDB" id="T0HPE4"/>
<keyword evidence="4" id="KW-1185">Reference proteome</keyword>
<proteinExistence type="predicted"/>
<dbReference type="Gene3D" id="1.10.10.10">
    <property type="entry name" value="Winged helix-like DNA-binding domain superfamily/Winged helix DNA-binding domain"/>
    <property type="match status" value="1"/>
</dbReference>
<dbReference type="NCBIfam" id="TIGR01439">
    <property type="entry name" value="lp_hng_hel_AbrB"/>
    <property type="match status" value="1"/>
</dbReference>
<accession>T0HPE4</accession>
<protein>
    <recommendedName>
        <fullName evidence="2">SpoVT-AbrB domain-containing protein</fullName>
    </recommendedName>
</protein>